<dbReference type="InterPro" id="IPR017452">
    <property type="entry name" value="GPCR_Rhodpsn_7TM"/>
</dbReference>
<evidence type="ECO:0000256" key="1">
    <source>
        <dbReference type="ARBA" id="ARBA00004141"/>
    </source>
</evidence>
<protein>
    <recommendedName>
        <fullName evidence="10">G-protein coupled receptors family 1 profile domain-containing protein</fullName>
    </recommendedName>
</protein>
<dbReference type="SUPFAM" id="SSF81321">
    <property type="entry name" value="Family A G protein-coupled receptor-like"/>
    <property type="match status" value="1"/>
</dbReference>
<dbReference type="PANTHER" id="PTHR45695">
    <property type="entry name" value="LEUCOKININ RECEPTOR-RELATED"/>
    <property type="match status" value="1"/>
</dbReference>
<name>A0ABN8NDX0_9CNID</name>
<evidence type="ECO:0000313" key="11">
    <source>
        <dbReference type="EMBL" id="CAH3105654.1"/>
    </source>
</evidence>
<accession>A0ABN8NDX0</accession>
<feature type="transmembrane region" description="Helical" evidence="9">
    <location>
        <begin position="134"/>
        <end position="154"/>
    </location>
</feature>
<evidence type="ECO:0000256" key="5">
    <source>
        <dbReference type="ARBA" id="ARBA00023136"/>
    </source>
</evidence>
<comment type="caution">
    <text evidence="11">The sequence shown here is derived from an EMBL/GenBank/DDBJ whole genome shotgun (WGS) entry which is preliminary data.</text>
</comment>
<organism evidence="11 12">
    <name type="scientific">Porites lobata</name>
    <dbReference type="NCBI Taxonomy" id="104759"/>
    <lineage>
        <taxon>Eukaryota</taxon>
        <taxon>Metazoa</taxon>
        <taxon>Cnidaria</taxon>
        <taxon>Anthozoa</taxon>
        <taxon>Hexacorallia</taxon>
        <taxon>Scleractinia</taxon>
        <taxon>Fungiina</taxon>
        <taxon>Poritidae</taxon>
        <taxon>Porites</taxon>
    </lineage>
</organism>
<evidence type="ECO:0000256" key="4">
    <source>
        <dbReference type="ARBA" id="ARBA00023040"/>
    </source>
</evidence>
<dbReference type="Pfam" id="PF00001">
    <property type="entry name" value="7tm_1"/>
    <property type="match status" value="1"/>
</dbReference>
<feature type="region of interest" description="Disordered" evidence="8">
    <location>
        <begin position="331"/>
        <end position="357"/>
    </location>
</feature>
<feature type="compositionally biased region" description="Low complexity" evidence="8">
    <location>
        <begin position="331"/>
        <end position="346"/>
    </location>
</feature>
<keyword evidence="4" id="KW-0297">G-protein coupled receptor</keyword>
<dbReference type="EMBL" id="CALNXK010000018">
    <property type="protein sequence ID" value="CAH3105654.1"/>
    <property type="molecule type" value="Genomic_DNA"/>
</dbReference>
<evidence type="ECO:0000256" key="3">
    <source>
        <dbReference type="ARBA" id="ARBA00022989"/>
    </source>
</evidence>
<gene>
    <name evidence="11" type="ORF">PLOB_00013797</name>
</gene>
<keyword evidence="7" id="KW-0807">Transducer</keyword>
<keyword evidence="6" id="KW-0675">Receptor</keyword>
<reference evidence="11 12" key="1">
    <citation type="submission" date="2022-05" db="EMBL/GenBank/DDBJ databases">
        <authorList>
            <consortium name="Genoscope - CEA"/>
            <person name="William W."/>
        </authorList>
    </citation>
    <scope>NUCLEOTIDE SEQUENCE [LARGE SCALE GENOMIC DNA]</scope>
</reference>
<keyword evidence="5 9" id="KW-0472">Membrane</keyword>
<dbReference type="Proteomes" id="UP001159405">
    <property type="component" value="Unassembled WGS sequence"/>
</dbReference>
<sequence>MVSTKLEVPTQNINTHLVDAYVALLLLIVFLSLVGNIVVLTALYTQQANLRNSMDVFIANIAVSDIISSFSATFTLNNAKLQWSSGAGTCKMCYYLLFVSYAVVILTLCFASVDRFFGICLPTKRRQVFLLKKQVISICLIWILSCVLFAPYIYAYDVKEFKLPKENTKELCMQTWSSDSEQIYFTLVMFSLFFLSPIALFVFVFFKVFQKLHEPRSTASGGNAILHKKRKRMTLMLLLMVTLHYICWSPSIIANLGHIFGTETTPSYFNLWLVFELLHFLRCLIYPSVYFTMYLNVRESLKALISFKSSSRSNPVNSTAATTQAKDLSLPSSVPVSSAASDRSASYVPDDDMYTSM</sequence>
<feature type="domain" description="G-protein coupled receptors family 1 profile" evidence="10">
    <location>
        <begin position="35"/>
        <end position="290"/>
    </location>
</feature>
<dbReference type="PROSITE" id="PS50262">
    <property type="entry name" value="G_PROTEIN_RECEP_F1_2"/>
    <property type="match status" value="1"/>
</dbReference>
<feature type="transmembrane region" description="Helical" evidence="9">
    <location>
        <begin position="56"/>
        <end position="74"/>
    </location>
</feature>
<proteinExistence type="predicted"/>
<evidence type="ECO:0000313" key="12">
    <source>
        <dbReference type="Proteomes" id="UP001159405"/>
    </source>
</evidence>
<evidence type="ECO:0000256" key="6">
    <source>
        <dbReference type="ARBA" id="ARBA00023170"/>
    </source>
</evidence>
<evidence type="ECO:0000256" key="8">
    <source>
        <dbReference type="SAM" id="MobiDB-lite"/>
    </source>
</evidence>
<dbReference type="CDD" id="cd00637">
    <property type="entry name" value="7tm_classA_rhodopsin-like"/>
    <property type="match status" value="1"/>
</dbReference>
<feature type="transmembrane region" description="Helical" evidence="9">
    <location>
        <begin position="20"/>
        <end position="44"/>
    </location>
</feature>
<keyword evidence="2 9" id="KW-0812">Transmembrane</keyword>
<comment type="subcellular location">
    <subcellularLocation>
        <location evidence="1">Membrane</location>
        <topology evidence="1">Multi-pass membrane protein</topology>
    </subcellularLocation>
</comment>
<feature type="transmembrane region" description="Helical" evidence="9">
    <location>
        <begin position="94"/>
        <end position="113"/>
    </location>
</feature>
<dbReference type="PANTHER" id="PTHR45695:SF9">
    <property type="entry name" value="LEUCOKININ RECEPTOR"/>
    <property type="match status" value="1"/>
</dbReference>
<feature type="transmembrane region" description="Helical" evidence="9">
    <location>
        <begin position="235"/>
        <end position="257"/>
    </location>
</feature>
<keyword evidence="3 9" id="KW-1133">Transmembrane helix</keyword>
<evidence type="ECO:0000256" key="2">
    <source>
        <dbReference type="ARBA" id="ARBA00022692"/>
    </source>
</evidence>
<evidence type="ECO:0000256" key="7">
    <source>
        <dbReference type="ARBA" id="ARBA00023224"/>
    </source>
</evidence>
<feature type="transmembrane region" description="Helical" evidence="9">
    <location>
        <begin position="277"/>
        <end position="297"/>
    </location>
</feature>
<feature type="transmembrane region" description="Helical" evidence="9">
    <location>
        <begin position="183"/>
        <end position="206"/>
    </location>
</feature>
<keyword evidence="12" id="KW-1185">Reference proteome</keyword>
<dbReference type="InterPro" id="IPR000276">
    <property type="entry name" value="GPCR_Rhodpsn"/>
</dbReference>
<evidence type="ECO:0000256" key="9">
    <source>
        <dbReference type="SAM" id="Phobius"/>
    </source>
</evidence>
<dbReference type="Gene3D" id="1.20.1070.10">
    <property type="entry name" value="Rhodopsin 7-helix transmembrane proteins"/>
    <property type="match status" value="1"/>
</dbReference>
<evidence type="ECO:0000259" key="10">
    <source>
        <dbReference type="PROSITE" id="PS50262"/>
    </source>
</evidence>
<dbReference type="PRINTS" id="PR00237">
    <property type="entry name" value="GPCRRHODOPSN"/>
</dbReference>